<dbReference type="Proteomes" id="UP000326367">
    <property type="component" value="Unassembled WGS sequence"/>
</dbReference>
<evidence type="ECO:0000259" key="1">
    <source>
        <dbReference type="SMART" id="SM01321"/>
    </source>
</evidence>
<dbReference type="Gene3D" id="3.30.70.1290">
    <property type="entry name" value="Transposase IS200-like"/>
    <property type="match status" value="1"/>
</dbReference>
<accession>A0ABQ6T0C0</accession>
<dbReference type="PANTHER" id="PTHR36966:SF1">
    <property type="entry name" value="REP-ASSOCIATED TYROSINE TRANSPOSASE"/>
    <property type="match status" value="1"/>
</dbReference>
<proteinExistence type="predicted"/>
<gene>
    <name evidence="2" type="ORF">FJU31_11295</name>
</gene>
<dbReference type="RefSeq" id="WP_150454825.1">
    <property type="nucleotide sequence ID" value="NZ_VYKI01000012.1"/>
</dbReference>
<protein>
    <recommendedName>
        <fullName evidence="1">Transposase IS200-like domain-containing protein</fullName>
    </recommendedName>
</protein>
<dbReference type="SMART" id="SM01321">
    <property type="entry name" value="Y1_Tnp"/>
    <property type="match status" value="1"/>
</dbReference>
<dbReference type="NCBIfam" id="NF047646">
    <property type="entry name" value="REP_Tyr_transpos"/>
    <property type="match status" value="1"/>
</dbReference>
<name>A0ABQ6T0C0_9GAMM</name>
<dbReference type="Pfam" id="PF01797">
    <property type="entry name" value="Y1_Tnp"/>
    <property type="match status" value="1"/>
</dbReference>
<evidence type="ECO:0000313" key="2">
    <source>
        <dbReference type="EMBL" id="KAA8997881.1"/>
    </source>
</evidence>
<comment type="caution">
    <text evidence="2">The sequence shown here is derived from an EMBL/GenBank/DDBJ whole genome shotgun (WGS) entry which is preliminary data.</text>
</comment>
<keyword evidence="3" id="KW-1185">Reference proteome</keyword>
<evidence type="ECO:0000313" key="3">
    <source>
        <dbReference type="Proteomes" id="UP000326367"/>
    </source>
</evidence>
<dbReference type="PANTHER" id="PTHR36966">
    <property type="entry name" value="REP-ASSOCIATED TYROSINE TRANSPOSASE"/>
    <property type="match status" value="1"/>
</dbReference>
<sequence length="150" mass="16878">MPSPALLRCRTSAVGHFYVITSVVAGRRPLFAAQECAGALMEQFKDSDRRGLTRSFAWVVMPDHFHWVMQLREGVLGGCVQSLKSRSAIAINATLGGSATVWQRGYYDHWIRDERDVRQQVLYVMNNPVRAGLATGLGDYPYAWCRWALS</sequence>
<dbReference type="InterPro" id="IPR002686">
    <property type="entry name" value="Transposase_17"/>
</dbReference>
<organism evidence="2 3">
    <name type="scientific">Stenotrophomonas cyclobalanopsidis</name>
    <dbReference type="NCBI Taxonomy" id="2771362"/>
    <lineage>
        <taxon>Bacteria</taxon>
        <taxon>Pseudomonadati</taxon>
        <taxon>Pseudomonadota</taxon>
        <taxon>Gammaproteobacteria</taxon>
        <taxon>Lysobacterales</taxon>
        <taxon>Lysobacteraceae</taxon>
        <taxon>Stenotrophomonas</taxon>
    </lineage>
</organism>
<reference evidence="2 3" key="1">
    <citation type="journal article" date="2020" name="Antonie Van Leeuwenhoek">
        <title>Stenotrophomonas cyclobalanopsidis sp. nov., isolated from the leaf spot disease of Cyclobalanopsis patelliformis.</title>
        <authorList>
            <person name="Bian D.R."/>
            <person name="Xue H."/>
            <person name="Piao C.G."/>
            <person name="Li Y."/>
        </authorList>
    </citation>
    <scope>NUCLEOTIDE SEQUENCE [LARGE SCALE GENOMIC DNA]</scope>
    <source>
        <strain evidence="2 3">TPQG1-4</strain>
    </source>
</reference>
<dbReference type="SUPFAM" id="SSF143422">
    <property type="entry name" value="Transposase IS200-like"/>
    <property type="match status" value="1"/>
</dbReference>
<feature type="domain" description="Transposase IS200-like" evidence="1">
    <location>
        <begin position="13"/>
        <end position="127"/>
    </location>
</feature>
<dbReference type="InterPro" id="IPR036515">
    <property type="entry name" value="Transposase_17_sf"/>
</dbReference>
<dbReference type="EMBL" id="VYKI01000012">
    <property type="protein sequence ID" value="KAA8997881.1"/>
    <property type="molecule type" value="Genomic_DNA"/>
</dbReference>
<dbReference type="InterPro" id="IPR052715">
    <property type="entry name" value="RAYT_transposase"/>
</dbReference>